<gene>
    <name evidence="2" type="ORF">BMOU_0314</name>
</gene>
<proteinExistence type="predicted"/>
<evidence type="ECO:0000313" key="2">
    <source>
        <dbReference type="EMBL" id="ETY72297.1"/>
    </source>
</evidence>
<comment type="caution">
    <text evidence="2">The sequence shown here is derived from an EMBL/GenBank/DDBJ whole genome shotgun (WGS) entry which is preliminary data.</text>
</comment>
<sequence>MPEYDFQQREPDTCDSLAAMASRVSERTVSQDFSEDDTATQPLPPSFIPTATGRIRPVTGAFPPVQADAAASSREARSVQSSSSISMRRTEPVVTDSSVAAAPRRASSDPHFVD</sequence>
<feature type="compositionally biased region" description="Low complexity" evidence="1">
    <location>
        <begin position="96"/>
        <end position="105"/>
    </location>
</feature>
<dbReference type="AlphaFoldDB" id="W4NB40"/>
<keyword evidence="3" id="KW-1185">Reference proteome</keyword>
<dbReference type="EMBL" id="AZMV01000001">
    <property type="protein sequence ID" value="ETY72297.1"/>
    <property type="molecule type" value="Genomic_DNA"/>
</dbReference>
<feature type="compositionally biased region" description="Low complexity" evidence="1">
    <location>
        <begin position="69"/>
        <end position="87"/>
    </location>
</feature>
<name>W4NB40_9BIFI</name>
<dbReference type="Proteomes" id="UP000019155">
    <property type="component" value="Unassembled WGS sequence"/>
</dbReference>
<organism evidence="2 3">
    <name type="scientific">Bifidobacterium moukalabense DSM 27321</name>
    <dbReference type="NCBI Taxonomy" id="1435051"/>
    <lineage>
        <taxon>Bacteria</taxon>
        <taxon>Bacillati</taxon>
        <taxon>Actinomycetota</taxon>
        <taxon>Actinomycetes</taxon>
        <taxon>Bifidobacteriales</taxon>
        <taxon>Bifidobacteriaceae</taxon>
        <taxon>Bifidobacterium</taxon>
    </lineage>
</organism>
<reference evidence="2 3" key="1">
    <citation type="journal article" date="2014" name="Genome Announc.">
        <title>The Genome Sequence of Bifidobacterium moukalabense DSM 27321 Highlights the Close Phylogenetic Relatedness with the Bifidobacterium dentium Taxon.</title>
        <authorList>
            <person name="Lugli G.A."/>
            <person name="Duranti S."/>
            <person name="Milani C."/>
            <person name="Turroni F."/>
            <person name="Viappiani A."/>
            <person name="Mangifesta M."/>
            <person name="van Sinderen D."/>
            <person name="Ventura M."/>
        </authorList>
    </citation>
    <scope>NUCLEOTIDE SEQUENCE [LARGE SCALE GENOMIC DNA]</scope>
    <source>
        <strain evidence="2 3">DSM 27321</strain>
    </source>
</reference>
<protein>
    <submittedName>
        <fullName evidence="2">Uncharacterized protein</fullName>
    </submittedName>
</protein>
<dbReference type="eggNOG" id="ENOG5031T9V">
    <property type="taxonomic scope" value="Bacteria"/>
</dbReference>
<accession>W4NB40</accession>
<feature type="region of interest" description="Disordered" evidence="1">
    <location>
        <begin position="22"/>
        <end position="114"/>
    </location>
</feature>
<evidence type="ECO:0000256" key="1">
    <source>
        <dbReference type="SAM" id="MobiDB-lite"/>
    </source>
</evidence>
<evidence type="ECO:0000313" key="3">
    <source>
        <dbReference type="Proteomes" id="UP000019155"/>
    </source>
</evidence>